<dbReference type="GO" id="GO:0036297">
    <property type="term" value="P:interstrand cross-link repair"/>
    <property type="evidence" value="ECO:0007669"/>
    <property type="project" value="TreeGrafter"/>
</dbReference>
<evidence type="ECO:0000256" key="9">
    <source>
        <dbReference type="ARBA" id="ARBA00023271"/>
    </source>
</evidence>
<feature type="region of interest" description="Disordered" evidence="10">
    <location>
        <begin position="1"/>
        <end position="35"/>
    </location>
</feature>
<evidence type="ECO:0000256" key="2">
    <source>
        <dbReference type="ARBA" id="ARBA00007053"/>
    </source>
</evidence>
<keyword evidence="6" id="KW-0238">DNA-binding</keyword>
<keyword evidence="9" id="KW-1135">Mitochondrion nucleoid</keyword>
<dbReference type="GO" id="GO:0000725">
    <property type="term" value="P:recombinational repair"/>
    <property type="evidence" value="ECO:0007669"/>
    <property type="project" value="TreeGrafter"/>
</dbReference>
<proteinExistence type="inferred from homology"/>
<evidence type="ECO:0000313" key="12">
    <source>
        <dbReference type="Proteomes" id="UP000760494"/>
    </source>
</evidence>
<feature type="region of interest" description="Disordered" evidence="10">
    <location>
        <begin position="149"/>
        <end position="241"/>
    </location>
</feature>
<evidence type="ECO:0000256" key="5">
    <source>
        <dbReference type="ARBA" id="ARBA00022946"/>
    </source>
</evidence>
<dbReference type="GO" id="GO:0000262">
    <property type="term" value="C:mitochondrial chromosome"/>
    <property type="evidence" value="ECO:0007669"/>
    <property type="project" value="InterPro"/>
</dbReference>
<accession>A0A9Q9RHD4</accession>
<evidence type="ECO:0000256" key="7">
    <source>
        <dbReference type="ARBA" id="ARBA00023128"/>
    </source>
</evidence>
<evidence type="ECO:0000256" key="4">
    <source>
        <dbReference type="ARBA" id="ARBA00022763"/>
    </source>
</evidence>
<reference evidence="11" key="1">
    <citation type="submission" date="2019-05" db="EMBL/GenBank/DDBJ databases">
        <authorList>
            <person name="Piombo E."/>
        </authorList>
    </citation>
    <scope>NUCLEOTIDE SEQUENCE</scope>
    <source>
        <strain evidence="11">C2S</strain>
    </source>
</reference>
<dbReference type="PANTHER" id="PTHR31404:SF0">
    <property type="entry name" value="MITOCHONDRIAL GENOME MAINTENANCE PROTEIN MGM101"/>
    <property type="match status" value="1"/>
</dbReference>
<evidence type="ECO:0000256" key="1">
    <source>
        <dbReference type="ARBA" id="ARBA00004436"/>
    </source>
</evidence>
<evidence type="ECO:0000256" key="10">
    <source>
        <dbReference type="SAM" id="MobiDB-lite"/>
    </source>
</evidence>
<sequence>SITTILDKRPVEIMTKEESNAQQSTQEDDDEPDEWDKRIFSTGCAGSISLRLNYLLTNRFVEKKGLLTGITNSDENAKMTDCYFEKKDWRACAAEMEQFKHSPYTTPPYQPAMFVPRRALFTARRLPTTFLPIARYATEASDVTLQKPDQDVTQVKQEDVVTKPKYTTRAKAAPSTASAKSPTSRSTPAAASTKSTYAPKTFPPKPTASSKSARPESPHKPVTVSKSILSETSETDTENTEHINWETSWYGLGVKAVTPEQSEILARPVDAEDVEVKPDGIIYLPEVKYRRRLNEAFGPMAWGMVHRGEVVIGNQIVTREYALIVNGRIVSQSQGYNNYFSPESIPAAIEGAKSNALMRCCKDLGIASELWDPVYIRWFKKHYIEEKWVEHTVTKKKRTFFYKKGLAEATYPYKFC</sequence>
<evidence type="ECO:0000256" key="8">
    <source>
        <dbReference type="ARBA" id="ARBA00023204"/>
    </source>
</evidence>
<dbReference type="EMBL" id="CABFJX010000157">
    <property type="protein sequence ID" value="VTT65916.1"/>
    <property type="molecule type" value="Genomic_DNA"/>
</dbReference>
<evidence type="ECO:0000313" key="11">
    <source>
        <dbReference type="EMBL" id="VTT65916.1"/>
    </source>
</evidence>
<dbReference type="GO" id="GO:0003697">
    <property type="term" value="F:single-stranded DNA binding"/>
    <property type="evidence" value="ECO:0007669"/>
    <property type="project" value="InterPro"/>
</dbReference>
<comment type="subcellular location">
    <subcellularLocation>
        <location evidence="1">Mitochondrion matrix</location>
        <location evidence="1">Mitochondrion nucleoid</location>
    </subcellularLocation>
</comment>
<protein>
    <recommendedName>
        <fullName evidence="3">Mitochondrial genome maintenance protein MGM101</fullName>
    </recommendedName>
</protein>
<name>A0A9Q9RHD4_FUSFU</name>
<dbReference type="AlphaFoldDB" id="A0A9Q9RHD4"/>
<keyword evidence="7" id="KW-0496">Mitochondrion</keyword>
<dbReference type="Pfam" id="PF06420">
    <property type="entry name" value="Mgm101p"/>
    <property type="match status" value="1"/>
</dbReference>
<gene>
    <name evidence="11" type="ORF">C2S_6203</name>
</gene>
<dbReference type="Proteomes" id="UP000760494">
    <property type="component" value="Unassembled WGS sequence"/>
</dbReference>
<comment type="similarity">
    <text evidence="2">Belongs to the MGM101 family.</text>
</comment>
<keyword evidence="5" id="KW-0809">Transit peptide</keyword>
<dbReference type="PANTHER" id="PTHR31404">
    <property type="entry name" value="MITOCHONDRIAL GENOME MAINTENANCE PROTEIN MGM101"/>
    <property type="match status" value="1"/>
</dbReference>
<feature type="compositionally biased region" description="Low complexity" evidence="10">
    <location>
        <begin position="167"/>
        <end position="200"/>
    </location>
</feature>
<feature type="compositionally biased region" description="Basic and acidic residues" evidence="10">
    <location>
        <begin position="1"/>
        <end position="19"/>
    </location>
</feature>
<feature type="non-terminal residue" evidence="11">
    <location>
        <position position="1"/>
    </location>
</feature>
<organism evidence="11 12">
    <name type="scientific">Fusarium fujikuroi</name>
    <name type="common">Bakanae and foot rot disease fungus</name>
    <name type="synonym">Gibberella fujikuroi</name>
    <dbReference type="NCBI Taxonomy" id="5127"/>
    <lineage>
        <taxon>Eukaryota</taxon>
        <taxon>Fungi</taxon>
        <taxon>Dikarya</taxon>
        <taxon>Ascomycota</taxon>
        <taxon>Pezizomycotina</taxon>
        <taxon>Sordariomycetes</taxon>
        <taxon>Hypocreomycetidae</taxon>
        <taxon>Hypocreales</taxon>
        <taxon>Nectriaceae</taxon>
        <taxon>Fusarium</taxon>
        <taxon>Fusarium fujikuroi species complex</taxon>
    </lineage>
</organism>
<dbReference type="InterPro" id="IPR009446">
    <property type="entry name" value="Mgm101"/>
</dbReference>
<keyword evidence="4" id="KW-0227">DNA damage</keyword>
<comment type="caution">
    <text evidence="11">The sequence shown here is derived from an EMBL/GenBank/DDBJ whole genome shotgun (WGS) entry which is preliminary data.</text>
</comment>
<evidence type="ECO:0000256" key="6">
    <source>
        <dbReference type="ARBA" id="ARBA00023125"/>
    </source>
</evidence>
<keyword evidence="8" id="KW-0234">DNA repair</keyword>
<evidence type="ECO:0000256" key="3">
    <source>
        <dbReference type="ARBA" id="ARBA00013628"/>
    </source>
</evidence>